<dbReference type="Proteomes" id="UP000033121">
    <property type="component" value="Unassembled WGS sequence"/>
</dbReference>
<accession>A0A0E9MX45</accession>
<proteinExistence type="predicted"/>
<organism evidence="1 2">
    <name type="scientific">Flavihumibacter petaseus NBRC 106054</name>
    <dbReference type="NCBI Taxonomy" id="1220578"/>
    <lineage>
        <taxon>Bacteria</taxon>
        <taxon>Pseudomonadati</taxon>
        <taxon>Bacteroidota</taxon>
        <taxon>Chitinophagia</taxon>
        <taxon>Chitinophagales</taxon>
        <taxon>Chitinophagaceae</taxon>
        <taxon>Flavihumibacter</taxon>
    </lineage>
</organism>
<dbReference type="AlphaFoldDB" id="A0A0E9MX45"/>
<dbReference type="RefSeq" id="WP_046367903.1">
    <property type="nucleotide sequence ID" value="NZ_BBWV01000001.1"/>
</dbReference>
<name>A0A0E9MX45_9BACT</name>
<dbReference type="PROSITE" id="PS51257">
    <property type="entry name" value="PROKAR_LIPOPROTEIN"/>
    <property type="match status" value="1"/>
</dbReference>
<dbReference type="EMBL" id="BBWV01000001">
    <property type="protein sequence ID" value="GAO42159.1"/>
    <property type="molecule type" value="Genomic_DNA"/>
</dbReference>
<evidence type="ECO:0000313" key="2">
    <source>
        <dbReference type="Proteomes" id="UP000033121"/>
    </source>
</evidence>
<reference evidence="1 2" key="1">
    <citation type="submission" date="2015-04" db="EMBL/GenBank/DDBJ databases">
        <title>Whole genome shotgun sequence of Flavihumibacter petaseus NBRC 106054.</title>
        <authorList>
            <person name="Miyazawa S."/>
            <person name="Hosoyama A."/>
            <person name="Hashimoto M."/>
            <person name="Noguchi M."/>
            <person name="Tsuchikane K."/>
            <person name="Ohji S."/>
            <person name="Yamazoe A."/>
            <person name="Ichikawa N."/>
            <person name="Kimura A."/>
            <person name="Fujita N."/>
        </authorList>
    </citation>
    <scope>NUCLEOTIDE SEQUENCE [LARGE SCALE GENOMIC DNA]</scope>
    <source>
        <strain evidence="1 2">NBRC 106054</strain>
    </source>
</reference>
<dbReference type="STRING" id="1220578.FPE01S_01_11720"/>
<gene>
    <name evidence="1" type="ORF">FPE01S_01_11720</name>
</gene>
<protein>
    <recommendedName>
        <fullName evidence="3">DUF885 domain-containing protein</fullName>
    </recommendedName>
</protein>
<evidence type="ECO:0000313" key="1">
    <source>
        <dbReference type="EMBL" id="GAO42159.1"/>
    </source>
</evidence>
<keyword evidence="2" id="KW-1185">Reference proteome</keyword>
<sequence length="452" mass="50189">MKPINFILALTLLAACGQPSGNSSTSDSHIAADGQTTAELQHLAEQYVRLGLTVGLYDGDFVDAYYGPDSLKPAARPVTDSASFPKDSLLAAVKQLSQQLDSVRQKTAGGDSATKMLSQRAAWMQSQLTAFDRRIRIFSGELSGFDEESKGLFGVVAPQKSEAELKTLVAKLDSTLPGKGNVGARFQQLANRFIIPKTRLDTVFKTAIAECRKRTLQHYSLPPSESFTLEYVNNKPWNGYNWYKGNYRSVIQINTDIQIFIDRAIDVGSHESYPGHHVYNMLLEKNLYRDRGWVEISLYPLFSPQSLIAEGSANYGISLVFPGEEKVAFAREKLLPLAGLDTTGIAAYFRALEIKDELNYARNEAARGLINGTMTEAAAKQWMMSYALMNEETAAKSVSFIRRNRSYVINYNYGKDLVRQYIERPGAGPDERWTRFGLLLSNPVTPGEMGGK</sequence>
<comment type="caution">
    <text evidence="1">The sequence shown here is derived from an EMBL/GenBank/DDBJ whole genome shotgun (WGS) entry which is preliminary data.</text>
</comment>
<evidence type="ECO:0008006" key="3">
    <source>
        <dbReference type="Google" id="ProtNLM"/>
    </source>
</evidence>